<dbReference type="PIRSF" id="PIRSF016938">
    <property type="entry name" value="RseA"/>
    <property type="match status" value="1"/>
</dbReference>
<protein>
    <recommendedName>
        <fullName evidence="7">Anti-sigma-E factor RseA</fullName>
    </recommendedName>
    <alternativeName>
        <fullName evidence="7">Regulator of SigE</fullName>
    </alternativeName>
    <alternativeName>
        <fullName evidence="7">Sigma-E anti-sigma factor RseA</fullName>
    </alternativeName>
    <alternativeName>
        <fullName evidence="7">Sigma-E factor negative regulatory protein</fullName>
    </alternativeName>
</protein>
<evidence type="ECO:0000256" key="8">
    <source>
        <dbReference type="SAM" id="MobiDB-lite"/>
    </source>
</evidence>
<dbReference type="CDD" id="cd16328">
    <property type="entry name" value="RseA_N"/>
    <property type="match status" value="1"/>
</dbReference>
<evidence type="ECO:0000256" key="7">
    <source>
        <dbReference type="PIRNR" id="PIRNR016938"/>
    </source>
</evidence>
<evidence type="ECO:0000256" key="4">
    <source>
        <dbReference type="ARBA" id="ARBA00022692"/>
    </source>
</evidence>
<proteinExistence type="inferred from homology"/>
<dbReference type="SUPFAM" id="SSF89069">
    <property type="entry name" value="N-terminal, cytoplasmic domain of anti-sigmaE factor RseA"/>
    <property type="match status" value="1"/>
</dbReference>
<evidence type="ECO:0000259" key="9">
    <source>
        <dbReference type="Pfam" id="PF03872"/>
    </source>
</evidence>
<evidence type="ECO:0000256" key="2">
    <source>
        <dbReference type="ARBA" id="ARBA00005837"/>
    </source>
</evidence>
<comment type="function">
    <text evidence="7">An anti-sigma factor for extracytoplasmic function (ECF) sigma factor sigma-E (RpoE). ECF sigma factors are held in an inactive form by an anti-sigma factor until released by regulated intramembrane proteolysis (RIP). RIP occurs when an extracytoplasmic signal triggers a concerted proteolytic cascade to transmit information and elicit cellular responses. The membrane-spanning regulatory substrate protein is first cut periplasmically (site-1 protease, S1P, DegS), then within the membrane itself (site-2 protease, S2P, RseP), while cytoplasmic proteases finish degrading the anti-sigma factor, liberating sigma-E.</text>
</comment>
<evidence type="ECO:0000313" key="11">
    <source>
        <dbReference type="EMBL" id="QCZ93027.1"/>
    </source>
</evidence>
<organism evidence="11 12">
    <name type="scientific">Salinimonas iocasae</name>
    <dbReference type="NCBI Taxonomy" id="2572577"/>
    <lineage>
        <taxon>Bacteria</taxon>
        <taxon>Pseudomonadati</taxon>
        <taxon>Pseudomonadota</taxon>
        <taxon>Gammaproteobacteria</taxon>
        <taxon>Alteromonadales</taxon>
        <taxon>Alteromonadaceae</taxon>
        <taxon>Alteromonas/Salinimonas group</taxon>
        <taxon>Salinimonas</taxon>
    </lineage>
</organism>
<comment type="subunit">
    <text evidence="7">Interacts 1:1 with ECF RNA polymerase sigma-E (RpoE); this inhibits the interaction of sigma-E with the RNA polymerase catalytic core and leads to a decreased expression of sigma-E-regulated genes. Interacts with RseB.</text>
</comment>
<dbReference type="GO" id="GO:0005886">
    <property type="term" value="C:plasma membrane"/>
    <property type="evidence" value="ECO:0007669"/>
    <property type="project" value="UniProtKB-SubCell"/>
</dbReference>
<feature type="domain" description="Anti sigma-E protein RseA N-terminal" evidence="9">
    <location>
        <begin position="4"/>
        <end position="76"/>
    </location>
</feature>
<dbReference type="Proteomes" id="UP000304912">
    <property type="component" value="Chromosome"/>
</dbReference>
<dbReference type="InterPro" id="IPR036147">
    <property type="entry name" value="Anti-sigma_E_RseA_N_sf"/>
</dbReference>
<evidence type="ECO:0000259" key="10">
    <source>
        <dbReference type="Pfam" id="PF03873"/>
    </source>
</evidence>
<keyword evidence="12" id="KW-1185">Reference proteome</keyword>
<dbReference type="PANTHER" id="PTHR38104">
    <property type="match status" value="1"/>
</dbReference>
<gene>
    <name evidence="11" type="ORF">FBQ74_05775</name>
</gene>
<evidence type="ECO:0000313" key="12">
    <source>
        <dbReference type="Proteomes" id="UP000304912"/>
    </source>
</evidence>
<evidence type="ECO:0000256" key="3">
    <source>
        <dbReference type="ARBA" id="ARBA00022475"/>
    </source>
</evidence>
<keyword evidence="3 7" id="KW-1003">Cell membrane</keyword>
<dbReference type="InterPro" id="IPR005573">
    <property type="entry name" value="Anti-sigma_E_RseA_C"/>
</dbReference>
<dbReference type="AlphaFoldDB" id="A0A5B7YBC7"/>
<dbReference type="RefSeq" id="WP_139755774.1">
    <property type="nucleotide sequence ID" value="NZ_CP039852.1"/>
</dbReference>
<dbReference type="Pfam" id="PF03872">
    <property type="entry name" value="RseA_N"/>
    <property type="match status" value="1"/>
</dbReference>
<dbReference type="OrthoDB" id="6194196at2"/>
<dbReference type="Gene3D" id="1.10.10.880">
    <property type="entry name" value="Anti sigma-E protein RseA, N-terminal domain"/>
    <property type="match status" value="1"/>
</dbReference>
<comment type="subcellular location">
    <subcellularLocation>
        <location evidence="7">Cell inner membrane</location>
    </subcellularLocation>
    <subcellularLocation>
        <location evidence="1">Cell membrane</location>
        <topology evidence="1">Single-pass membrane protein</topology>
    </subcellularLocation>
</comment>
<accession>A0A5B7YBC7</accession>
<dbReference type="InterPro" id="IPR026279">
    <property type="entry name" value="RseA"/>
</dbReference>
<keyword evidence="4" id="KW-0812">Transmembrane</keyword>
<dbReference type="InterPro" id="IPR005572">
    <property type="entry name" value="Anti-sigma_E_RseA_N"/>
</dbReference>
<evidence type="ECO:0000256" key="6">
    <source>
        <dbReference type="ARBA" id="ARBA00023136"/>
    </source>
</evidence>
<dbReference type="KEGG" id="salk:FBQ74_05775"/>
<name>A0A5B7YBC7_9ALTE</name>
<reference evidence="11 12" key="1">
    <citation type="submission" date="2019-04" db="EMBL/GenBank/DDBJ databases">
        <title>Salinimonas iocasae sp. nov., a halophilic bacterium isolated from the outer tube casing of tubeworms in Okinawa Trough.</title>
        <authorList>
            <person name="Zhang H."/>
            <person name="Wang H."/>
            <person name="Li C."/>
        </authorList>
    </citation>
    <scope>NUCLEOTIDE SEQUENCE [LARGE SCALE GENOMIC DNA]</scope>
    <source>
        <strain evidence="11 12">KX18D6</strain>
    </source>
</reference>
<feature type="domain" description="Anti sigma-E protein RseA C-terminal" evidence="10">
    <location>
        <begin position="135"/>
        <end position="175"/>
    </location>
</feature>
<feature type="region of interest" description="Disordered" evidence="8">
    <location>
        <begin position="172"/>
        <end position="191"/>
    </location>
</feature>
<evidence type="ECO:0000256" key="1">
    <source>
        <dbReference type="ARBA" id="ARBA00004162"/>
    </source>
</evidence>
<dbReference type="Pfam" id="PF03873">
    <property type="entry name" value="RseA_C"/>
    <property type="match status" value="1"/>
</dbReference>
<dbReference type="InterPro" id="IPR052383">
    <property type="entry name" value="Anti-sigma-E_RseA-like"/>
</dbReference>
<dbReference type="GO" id="GO:0016989">
    <property type="term" value="F:sigma factor antagonist activity"/>
    <property type="evidence" value="ECO:0007669"/>
    <property type="project" value="InterPro"/>
</dbReference>
<dbReference type="PANTHER" id="PTHR38104:SF1">
    <property type="entry name" value="ANTI-SIGMA-E FACTOR RSEA"/>
    <property type="match status" value="1"/>
</dbReference>
<comment type="similarity">
    <text evidence="2 7">Belongs to the RseA family.</text>
</comment>
<keyword evidence="6 7" id="KW-0472">Membrane</keyword>
<sequence length="191" mass="20820">MTQQQEKVSAFMDGEIDSDEILDALKSDPELQAQWQRYHVIRSGLRKEASVAPQLDITSQVAAALDNEPTVMAPKRSGWRKVFSGSVTPFARQSGQLAVAASVAVAVILGVQQFNQPDQVNSPTGGATPLIGTPGGLAPVSLEQSRPVSRTDMATMMEKKRKINALISDHEQQVKLKQAKQDDNQAKREQQ</sequence>
<keyword evidence="7" id="KW-0997">Cell inner membrane</keyword>
<keyword evidence="5" id="KW-1133">Transmembrane helix</keyword>
<dbReference type="EMBL" id="CP039852">
    <property type="protein sequence ID" value="QCZ93027.1"/>
    <property type="molecule type" value="Genomic_DNA"/>
</dbReference>
<evidence type="ECO:0000256" key="5">
    <source>
        <dbReference type="ARBA" id="ARBA00022989"/>
    </source>
</evidence>